<dbReference type="AlphaFoldDB" id="A0A812BUQ7"/>
<dbReference type="Gene3D" id="1.10.150.50">
    <property type="entry name" value="Transcription Factor, Ets-1"/>
    <property type="match status" value="1"/>
</dbReference>
<dbReference type="EMBL" id="CAHIKZ030001055">
    <property type="protein sequence ID" value="CAE1250944.1"/>
    <property type="molecule type" value="Genomic_DNA"/>
</dbReference>
<organism evidence="2 3">
    <name type="scientific">Acanthosepion pharaonis</name>
    <name type="common">Pharaoh cuttlefish</name>
    <name type="synonym">Sepia pharaonis</name>
    <dbReference type="NCBI Taxonomy" id="158019"/>
    <lineage>
        <taxon>Eukaryota</taxon>
        <taxon>Metazoa</taxon>
        <taxon>Spiralia</taxon>
        <taxon>Lophotrochozoa</taxon>
        <taxon>Mollusca</taxon>
        <taxon>Cephalopoda</taxon>
        <taxon>Coleoidea</taxon>
        <taxon>Decapodiformes</taxon>
        <taxon>Sepiida</taxon>
        <taxon>Sepiina</taxon>
        <taxon>Sepiidae</taxon>
        <taxon>Acanthosepion</taxon>
    </lineage>
</organism>
<dbReference type="SUPFAM" id="SSF47769">
    <property type="entry name" value="SAM/Pointed domain"/>
    <property type="match status" value="1"/>
</dbReference>
<dbReference type="PROSITE" id="PS51433">
    <property type="entry name" value="PNT"/>
    <property type="match status" value="1"/>
</dbReference>
<dbReference type="Pfam" id="PF02198">
    <property type="entry name" value="SAM_PNT"/>
    <property type="match status" value="1"/>
</dbReference>
<reference evidence="2" key="1">
    <citation type="submission" date="2021-01" db="EMBL/GenBank/DDBJ databases">
        <authorList>
            <person name="Li R."/>
            <person name="Bekaert M."/>
        </authorList>
    </citation>
    <scope>NUCLEOTIDE SEQUENCE</scope>
    <source>
        <strain evidence="2">Farmed</strain>
    </source>
</reference>
<dbReference type="InterPro" id="IPR003118">
    <property type="entry name" value="Pointed_dom"/>
</dbReference>
<sequence length="191" mass="21375">MQLFAPQIFNPFTQNQSSLINCPQPVMPANLTKPPNQWSKEEVGAWLAWCAEEFSIDSVSPERFNMNGRAVCLLNRDDFMQRSPEAGDVLYNALQMLIKRQLPMPALKPRNNGFNSPTPLQTTIQSQPFMLMAGNQKISHTAATNSPSGPFLTPPLTSPVTTVPPLQQIDYNINKTLNNTPSKSLFFCFIF</sequence>
<accession>A0A812BUQ7</accession>
<proteinExistence type="predicted"/>
<protein>
    <submittedName>
        <fullName evidence="2">ETV6_7</fullName>
    </submittedName>
</protein>
<dbReference type="OrthoDB" id="10042983at2759"/>
<dbReference type="InterPro" id="IPR013761">
    <property type="entry name" value="SAM/pointed_sf"/>
</dbReference>
<keyword evidence="3" id="KW-1185">Reference proteome</keyword>
<evidence type="ECO:0000259" key="1">
    <source>
        <dbReference type="PROSITE" id="PS51433"/>
    </source>
</evidence>
<evidence type="ECO:0000313" key="2">
    <source>
        <dbReference type="EMBL" id="CAE1250944.1"/>
    </source>
</evidence>
<feature type="domain" description="PNT" evidence="1">
    <location>
        <begin position="17"/>
        <end position="101"/>
    </location>
</feature>
<dbReference type="GO" id="GO:0043565">
    <property type="term" value="F:sequence-specific DNA binding"/>
    <property type="evidence" value="ECO:0007669"/>
    <property type="project" value="InterPro"/>
</dbReference>
<evidence type="ECO:0000313" key="3">
    <source>
        <dbReference type="Proteomes" id="UP000597762"/>
    </source>
</evidence>
<name>A0A812BUQ7_ACAPH</name>
<comment type="caution">
    <text evidence="2">The sequence shown here is derived from an EMBL/GenBank/DDBJ whole genome shotgun (WGS) entry which is preliminary data.</text>
</comment>
<dbReference type="SMART" id="SM00251">
    <property type="entry name" value="SAM_PNT"/>
    <property type="match status" value="1"/>
</dbReference>
<gene>
    <name evidence="2" type="ORF">SPHA_27347</name>
</gene>
<dbReference type="Proteomes" id="UP000597762">
    <property type="component" value="Unassembled WGS sequence"/>
</dbReference>